<dbReference type="InterPro" id="IPR017896">
    <property type="entry name" value="4Fe4S_Fe-S-bd"/>
</dbReference>
<gene>
    <name evidence="6" type="ORF">SAMN02745216_00620</name>
</gene>
<dbReference type="InterPro" id="IPR006066">
    <property type="entry name" value="NO2/SO3_Rdtase_FeS/sirohaem_BS"/>
</dbReference>
<keyword evidence="4" id="KW-0411">Iron-sulfur</keyword>
<keyword evidence="3" id="KW-0408">Iron</keyword>
<proteinExistence type="predicted"/>
<dbReference type="Proteomes" id="UP000183994">
    <property type="component" value="Unassembled WGS sequence"/>
</dbReference>
<dbReference type="GO" id="GO:0046872">
    <property type="term" value="F:metal ion binding"/>
    <property type="evidence" value="ECO:0007669"/>
    <property type="project" value="UniProtKB-KW"/>
</dbReference>
<dbReference type="PANTHER" id="PTHR24960">
    <property type="entry name" value="PHOTOSYSTEM I IRON-SULFUR CENTER-RELATED"/>
    <property type="match status" value="1"/>
</dbReference>
<dbReference type="EMBL" id="FQZU01000002">
    <property type="protein sequence ID" value="SHI83181.1"/>
    <property type="molecule type" value="Genomic_DNA"/>
</dbReference>
<dbReference type="OrthoDB" id="9800558at2"/>
<feature type="domain" description="4Fe-4S ferredoxin-type" evidence="5">
    <location>
        <begin position="198"/>
        <end position="226"/>
    </location>
</feature>
<dbReference type="PROSITE" id="PS51379">
    <property type="entry name" value="4FE4S_FER_2"/>
    <property type="match status" value="2"/>
</dbReference>
<evidence type="ECO:0000256" key="2">
    <source>
        <dbReference type="ARBA" id="ARBA00022723"/>
    </source>
</evidence>
<dbReference type="InterPro" id="IPR017900">
    <property type="entry name" value="4Fe4S_Fe_S_CS"/>
</dbReference>
<dbReference type="RefSeq" id="WP_073472749.1">
    <property type="nucleotide sequence ID" value="NZ_FQZU01000002.1"/>
</dbReference>
<keyword evidence="2" id="KW-0479">Metal-binding</keyword>
<evidence type="ECO:0000313" key="7">
    <source>
        <dbReference type="Proteomes" id="UP000183994"/>
    </source>
</evidence>
<accession>A0A1M6ECL6</accession>
<dbReference type="AlphaFoldDB" id="A0A1M6ECL6"/>
<evidence type="ECO:0000313" key="6">
    <source>
        <dbReference type="EMBL" id="SHI83181.1"/>
    </source>
</evidence>
<evidence type="ECO:0000259" key="5">
    <source>
        <dbReference type="PROSITE" id="PS51379"/>
    </source>
</evidence>
<dbReference type="InterPro" id="IPR006067">
    <property type="entry name" value="NO2/SO3_Rdtase_4Fe4S_dom"/>
</dbReference>
<dbReference type="Gene3D" id="3.30.413.10">
    <property type="entry name" value="Sulfite Reductase Hemoprotein, domain 1"/>
    <property type="match status" value="1"/>
</dbReference>
<dbReference type="SUPFAM" id="SSF54862">
    <property type="entry name" value="4Fe-4S ferredoxins"/>
    <property type="match status" value="1"/>
</dbReference>
<sequence>MKLFAGKDAQGGLPWDREAEQALKSVPLVVRPMVRGKVEQAVRDKGGAAVSLGDYQAAEQRFKALMSGKSMDSLKGKMPAKNEAGVPMLVFNACHNALAGCQNPLIDTEEWTLAVKDWAEAAGISEKLRQKVKADTIKFHNKVKVSVSGCPNGCSRPQISDLAIVGYARPEFNLDECVGCGDCAESCPDHAIAMRDDRPVHDPAACQGCFNCSQACPAGCIRLEENGGRLLAGGKLGRHPHLARVVGEFTSPRDAMPVIDKIVRDYLDHGLENERFADFWIRWNRRE</sequence>
<feature type="domain" description="4Fe-4S ferredoxin-type" evidence="5">
    <location>
        <begin position="168"/>
        <end position="197"/>
    </location>
</feature>
<dbReference type="STRING" id="1121393.SAMN02745216_00620"/>
<name>A0A1M6ECL6_9BACT</name>
<dbReference type="SUPFAM" id="SSF56014">
    <property type="entry name" value="Nitrite and sulphite reductase 4Fe-4S domain-like"/>
    <property type="match status" value="1"/>
</dbReference>
<dbReference type="Pfam" id="PF01077">
    <property type="entry name" value="NIR_SIR"/>
    <property type="match status" value="1"/>
</dbReference>
<dbReference type="InterPro" id="IPR050157">
    <property type="entry name" value="PSI_iron-sulfur_center"/>
</dbReference>
<dbReference type="GO" id="GO:0020037">
    <property type="term" value="F:heme binding"/>
    <property type="evidence" value="ECO:0007669"/>
    <property type="project" value="InterPro"/>
</dbReference>
<dbReference type="Gene3D" id="1.10.8.550">
    <property type="entry name" value="Proto-chlorophyllide reductase 57 kD subunit B"/>
    <property type="match status" value="1"/>
</dbReference>
<dbReference type="Gene3D" id="3.30.70.20">
    <property type="match status" value="1"/>
</dbReference>
<organism evidence="6 7">
    <name type="scientific">Desulfatibacillum alkenivorans DSM 16219</name>
    <dbReference type="NCBI Taxonomy" id="1121393"/>
    <lineage>
        <taxon>Bacteria</taxon>
        <taxon>Pseudomonadati</taxon>
        <taxon>Thermodesulfobacteriota</taxon>
        <taxon>Desulfobacteria</taxon>
        <taxon>Desulfobacterales</taxon>
        <taxon>Desulfatibacillaceae</taxon>
        <taxon>Desulfatibacillum</taxon>
    </lineage>
</organism>
<reference evidence="7" key="1">
    <citation type="submission" date="2016-11" db="EMBL/GenBank/DDBJ databases">
        <authorList>
            <person name="Varghese N."/>
            <person name="Submissions S."/>
        </authorList>
    </citation>
    <scope>NUCLEOTIDE SEQUENCE [LARGE SCALE GENOMIC DNA]</scope>
    <source>
        <strain evidence="7">DSM 16219</strain>
    </source>
</reference>
<evidence type="ECO:0000256" key="3">
    <source>
        <dbReference type="ARBA" id="ARBA00023004"/>
    </source>
</evidence>
<dbReference type="InterPro" id="IPR045854">
    <property type="entry name" value="NO2/SO3_Rdtase_4Fe4S_sf"/>
</dbReference>
<keyword evidence="1" id="KW-0004">4Fe-4S</keyword>
<dbReference type="PROSITE" id="PS00198">
    <property type="entry name" value="4FE4S_FER_1"/>
    <property type="match status" value="2"/>
</dbReference>
<dbReference type="GO" id="GO:0051539">
    <property type="term" value="F:4 iron, 4 sulfur cluster binding"/>
    <property type="evidence" value="ECO:0007669"/>
    <property type="project" value="UniProtKB-KW"/>
</dbReference>
<keyword evidence="7" id="KW-1185">Reference proteome</keyword>
<protein>
    <submittedName>
        <fullName evidence="6">4Fe-4S dicluster domain-containing protein</fullName>
    </submittedName>
</protein>
<dbReference type="Pfam" id="PF00037">
    <property type="entry name" value="Fer4"/>
    <property type="match status" value="1"/>
</dbReference>
<dbReference type="PROSITE" id="PS00365">
    <property type="entry name" value="NIR_SIR"/>
    <property type="match status" value="1"/>
</dbReference>
<evidence type="ECO:0000256" key="1">
    <source>
        <dbReference type="ARBA" id="ARBA00022485"/>
    </source>
</evidence>
<dbReference type="PANTHER" id="PTHR24960:SF79">
    <property type="entry name" value="PHOTOSYSTEM I IRON-SULFUR CENTER"/>
    <property type="match status" value="1"/>
</dbReference>
<dbReference type="GO" id="GO:0016491">
    <property type="term" value="F:oxidoreductase activity"/>
    <property type="evidence" value="ECO:0007669"/>
    <property type="project" value="InterPro"/>
</dbReference>
<dbReference type="Pfam" id="PF08369">
    <property type="entry name" value="PCP_red"/>
    <property type="match status" value="1"/>
</dbReference>
<evidence type="ECO:0000256" key="4">
    <source>
        <dbReference type="ARBA" id="ARBA00023014"/>
    </source>
</evidence>
<dbReference type="GO" id="GO:0015995">
    <property type="term" value="P:chlorophyll biosynthetic process"/>
    <property type="evidence" value="ECO:0007669"/>
    <property type="project" value="InterPro"/>
</dbReference>
<dbReference type="GO" id="GO:0015979">
    <property type="term" value="P:photosynthesis"/>
    <property type="evidence" value="ECO:0007669"/>
    <property type="project" value="InterPro"/>
</dbReference>
<dbReference type="InterPro" id="IPR013580">
    <property type="entry name" value="LI-POR_suB-like_C"/>
</dbReference>
<dbReference type="InterPro" id="IPR042298">
    <property type="entry name" value="P-CP_red_C"/>
</dbReference>